<comment type="caution">
    <text evidence="1">The sequence shown here is derived from an EMBL/GenBank/DDBJ whole genome shotgun (WGS) entry which is preliminary data.</text>
</comment>
<proteinExistence type="predicted"/>
<keyword evidence="2" id="KW-1185">Reference proteome</keyword>
<gene>
    <name evidence="1" type="ORF">PFR001_LOCUS6161</name>
</gene>
<evidence type="ECO:0000313" key="2">
    <source>
        <dbReference type="Proteomes" id="UP001157938"/>
    </source>
</evidence>
<dbReference type="EMBL" id="CAKLBC010001304">
    <property type="protein sequence ID" value="CAH0490858.1"/>
    <property type="molecule type" value="Genomic_DNA"/>
</dbReference>
<protein>
    <submittedName>
        <fullName evidence="1">Uncharacterized protein</fullName>
    </submittedName>
</protein>
<accession>A0ABN8CEP9</accession>
<name>A0ABN8CEP9_9STRA</name>
<dbReference type="Proteomes" id="UP001157938">
    <property type="component" value="Unassembled WGS sequence"/>
</dbReference>
<evidence type="ECO:0000313" key="1">
    <source>
        <dbReference type="EMBL" id="CAH0490858.1"/>
    </source>
</evidence>
<organism evidence="1 2">
    <name type="scientific">Peronospora farinosa</name>
    <dbReference type="NCBI Taxonomy" id="134698"/>
    <lineage>
        <taxon>Eukaryota</taxon>
        <taxon>Sar</taxon>
        <taxon>Stramenopiles</taxon>
        <taxon>Oomycota</taxon>
        <taxon>Peronosporomycetes</taxon>
        <taxon>Peronosporales</taxon>
        <taxon>Peronosporaceae</taxon>
        <taxon>Peronospora</taxon>
    </lineage>
</organism>
<sequence length="103" mass="11494">MADDIVRVSPQKLALQLRSSLSSLKRDVATSFRLCSRDFSLLGIELVSALERGRHRERASTDALAHERSARGLLETRLAELQGNIRVFVSCTAHADDLYGLER</sequence>
<reference evidence="1 2" key="1">
    <citation type="submission" date="2021-11" db="EMBL/GenBank/DDBJ databases">
        <authorList>
            <person name="Islam A."/>
            <person name="Islam S."/>
            <person name="Flora M.S."/>
            <person name="Rahman M."/>
            <person name="Ziaur R.M."/>
            <person name="Epstein J.H."/>
            <person name="Hassan M."/>
            <person name="Klassen M."/>
            <person name="Woodard K."/>
            <person name="Webb A."/>
            <person name="Webby R.J."/>
            <person name="El Zowalaty M.E."/>
        </authorList>
    </citation>
    <scope>NUCLEOTIDE SEQUENCE [LARGE SCALE GENOMIC DNA]</scope>
    <source>
        <strain evidence="1">Pf1</strain>
    </source>
</reference>